<dbReference type="OrthoDB" id="6285499at2759"/>
<evidence type="ECO:0000313" key="2">
    <source>
        <dbReference type="Proteomes" id="UP000242188"/>
    </source>
</evidence>
<reference evidence="1 2" key="1">
    <citation type="journal article" date="2017" name="Nat. Ecol. Evol.">
        <title>Scallop genome provides insights into evolution of bilaterian karyotype and development.</title>
        <authorList>
            <person name="Wang S."/>
            <person name="Zhang J."/>
            <person name="Jiao W."/>
            <person name="Li J."/>
            <person name="Xun X."/>
            <person name="Sun Y."/>
            <person name="Guo X."/>
            <person name="Huan P."/>
            <person name="Dong B."/>
            <person name="Zhang L."/>
            <person name="Hu X."/>
            <person name="Sun X."/>
            <person name="Wang J."/>
            <person name="Zhao C."/>
            <person name="Wang Y."/>
            <person name="Wang D."/>
            <person name="Huang X."/>
            <person name="Wang R."/>
            <person name="Lv J."/>
            <person name="Li Y."/>
            <person name="Zhang Z."/>
            <person name="Liu B."/>
            <person name="Lu W."/>
            <person name="Hui Y."/>
            <person name="Liang J."/>
            <person name="Zhou Z."/>
            <person name="Hou R."/>
            <person name="Li X."/>
            <person name="Liu Y."/>
            <person name="Li H."/>
            <person name="Ning X."/>
            <person name="Lin Y."/>
            <person name="Zhao L."/>
            <person name="Xing Q."/>
            <person name="Dou J."/>
            <person name="Li Y."/>
            <person name="Mao J."/>
            <person name="Guo H."/>
            <person name="Dou H."/>
            <person name="Li T."/>
            <person name="Mu C."/>
            <person name="Jiang W."/>
            <person name="Fu Q."/>
            <person name="Fu X."/>
            <person name="Miao Y."/>
            <person name="Liu J."/>
            <person name="Yu Q."/>
            <person name="Li R."/>
            <person name="Liao H."/>
            <person name="Li X."/>
            <person name="Kong Y."/>
            <person name="Jiang Z."/>
            <person name="Chourrout D."/>
            <person name="Li R."/>
            <person name="Bao Z."/>
        </authorList>
    </citation>
    <scope>NUCLEOTIDE SEQUENCE [LARGE SCALE GENOMIC DNA]</scope>
    <source>
        <strain evidence="1 2">PY_sf001</strain>
    </source>
</reference>
<protein>
    <submittedName>
        <fullName evidence="1">Steryl-sulfatase</fullName>
    </submittedName>
</protein>
<dbReference type="AlphaFoldDB" id="A0A210Q0B6"/>
<proteinExistence type="predicted"/>
<sequence length="390" mass="45498">MAEDTAIEKHIKSFVSNKIGESVYLDLSKSKFVIIKHKIKTGSISLASLWVRVLQHRNNYPVQRYPYRTLYEANGNQKISLKIDDVTMTVFLSTGTLMIQGNFVLEWFTKRFEDILRNYDAPDGPSQPVLAMFTQYQNQWESLLDREKKAADEASRKQWEREEVALCKADELPVTVKQTFQEADMSDQEEDNRTLQQLELVRLDQLEEEDLDSQLEKLRQGCVLDGPTVVYPLWKSLLDCWFSNQTNKVYLATPFLDTVRLSDVCHLVLKHKLTANLEAFYVRQNCDHKLQISDVKRNTQNRLEPKDQVFIEYKVYNRIVYPLKKFHTKFLACVSKGQAQVVVTSANFHADHFHFPNLESVQFLTMTEAEFIHRYLRTIQASQLEVTIQT</sequence>
<evidence type="ECO:0000313" key="1">
    <source>
        <dbReference type="EMBL" id="OWF42190.1"/>
    </source>
</evidence>
<dbReference type="EMBL" id="NEDP02005311">
    <property type="protein sequence ID" value="OWF42190.1"/>
    <property type="molecule type" value="Genomic_DNA"/>
</dbReference>
<dbReference type="Proteomes" id="UP000242188">
    <property type="component" value="Unassembled WGS sequence"/>
</dbReference>
<comment type="caution">
    <text evidence="1">The sequence shown here is derived from an EMBL/GenBank/DDBJ whole genome shotgun (WGS) entry which is preliminary data.</text>
</comment>
<gene>
    <name evidence="1" type="ORF">KP79_PYT10550</name>
</gene>
<accession>A0A210Q0B6</accession>
<keyword evidence="2" id="KW-1185">Reference proteome</keyword>
<organism evidence="1 2">
    <name type="scientific">Mizuhopecten yessoensis</name>
    <name type="common">Japanese scallop</name>
    <name type="synonym">Patinopecten yessoensis</name>
    <dbReference type="NCBI Taxonomy" id="6573"/>
    <lineage>
        <taxon>Eukaryota</taxon>
        <taxon>Metazoa</taxon>
        <taxon>Spiralia</taxon>
        <taxon>Lophotrochozoa</taxon>
        <taxon>Mollusca</taxon>
        <taxon>Bivalvia</taxon>
        <taxon>Autobranchia</taxon>
        <taxon>Pteriomorphia</taxon>
        <taxon>Pectinida</taxon>
        <taxon>Pectinoidea</taxon>
        <taxon>Pectinidae</taxon>
        <taxon>Mizuhopecten</taxon>
    </lineage>
</organism>
<name>A0A210Q0B6_MIZYE</name>